<keyword evidence="7 9" id="KW-1133">Transmembrane helix</keyword>
<evidence type="ECO:0000256" key="11">
    <source>
        <dbReference type="RuleBase" id="RU004181"/>
    </source>
</evidence>
<comment type="similarity">
    <text evidence="1 9 11">Belongs to the peptidase A8 family.</text>
</comment>
<evidence type="ECO:0000256" key="5">
    <source>
        <dbReference type="ARBA" id="ARBA00022750"/>
    </source>
</evidence>
<dbReference type="UniPathway" id="UPA00665"/>
<comment type="pathway">
    <text evidence="9">Protein modification; lipoprotein biosynthesis (signal peptide cleavage).</text>
</comment>
<comment type="caution">
    <text evidence="9">Lacks conserved residue(s) required for the propagation of feature annotation.</text>
</comment>
<dbReference type="PROSITE" id="PS00855">
    <property type="entry name" value="SPASE_II"/>
    <property type="match status" value="1"/>
</dbReference>
<dbReference type="PANTHER" id="PTHR33695:SF1">
    <property type="entry name" value="LIPOPROTEIN SIGNAL PEPTIDASE"/>
    <property type="match status" value="1"/>
</dbReference>
<feature type="transmembrane region" description="Helical" evidence="9">
    <location>
        <begin position="141"/>
        <end position="164"/>
    </location>
</feature>
<keyword evidence="5 9" id="KW-0064">Aspartyl protease</keyword>
<dbReference type="HAMAP" id="MF_00161">
    <property type="entry name" value="LspA"/>
    <property type="match status" value="1"/>
</dbReference>
<evidence type="ECO:0000256" key="9">
    <source>
        <dbReference type="HAMAP-Rule" id="MF_00161"/>
    </source>
</evidence>
<evidence type="ECO:0000256" key="10">
    <source>
        <dbReference type="RuleBase" id="RU000594"/>
    </source>
</evidence>
<gene>
    <name evidence="9" type="primary">lspA</name>
    <name evidence="12" type="ORF">HS1_000689</name>
</gene>
<dbReference type="PANTHER" id="PTHR33695">
    <property type="entry name" value="LIPOPROTEIN SIGNAL PEPTIDASE"/>
    <property type="match status" value="1"/>
</dbReference>
<accession>A0A7U4TH54</accession>
<proteinExistence type="inferred from homology"/>
<dbReference type="GO" id="GO:0005886">
    <property type="term" value="C:plasma membrane"/>
    <property type="evidence" value="ECO:0007669"/>
    <property type="project" value="UniProtKB-SubCell"/>
</dbReference>
<dbReference type="PRINTS" id="PR00781">
    <property type="entry name" value="LIPOSIGPTASE"/>
</dbReference>
<dbReference type="GO" id="GO:0006508">
    <property type="term" value="P:proteolysis"/>
    <property type="evidence" value="ECO:0007669"/>
    <property type="project" value="UniProtKB-KW"/>
</dbReference>
<dbReference type="InterPro" id="IPR001872">
    <property type="entry name" value="Peptidase_A8"/>
</dbReference>
<dbReference type="AlphaFoldDB" id="A0A7U4TH54"/>
<evidence type="ECO:0000256" key="6">
    <source>
        <dbReference type="ARBA" id="ARBA00022801"/>
    </source>
</evidence>
<sequence length="168" mass="19461">MSKLIENRRVLVKNKRYLQLIFISGSVWLLDQLTKWLVINYLEPYQRIIKITPFLNLIPVRNTGVAFGLFAGKADGIQVFFMIFALIAIATLLYFYFTPRFSSLKTWGCGLVIGGAFGNLIDRLRHKNVVDFIDCHLGNYHWPAFNIADSAISIGMFLLLLYFYREKR</sequence>
<feature type="active site" evidence="9">
    <location>
        <position position="131"/>
    </location>
</feature>
<evidence type="ECO:0000313" key="13">
    <source>
        <dbReference type="Proteomes" id="UP000070560"/>
    </source>
</evidence>
<comment type="subcellular location">
    <subcellularLocation>
        <location evidence="9">Cell membrane</location>
        <topology evidence="9">Multi-pass membrane protein</topology>
    </subcellularLocation>
</comment>
<reference evidence="12 13" key="1">
    <citation type="submission" date="2015-10" db="EMBL/GenBank/DDBJ databases">
        <title>Candidatus Desulfofervidus auxilii, a hydrogenotrophic sulfate-reducing bacterium involved in the thermophilic anaerobic oxidation of methane.</title>
        <authorList>
            <person name="Krukenberg V."/>
            <person name="Richter M."/>
            <person name="Wegener G."/>
        </authorList>
    </citation>
    <scope>NUCLEOTIDE SEQUENCE [LARGE SCALE GENOMIC DNA]</scope>
    <source>
        <strain evidence="12 13">HS1</strain>
    </source>
</reference>
<dbReference type="GO" id="GO:0004190">
    <property type="term" value="F:aspartic-type endopeptidase activity"/>
    <property type="evidence" value="ECO:0007669"/>
    <property type="project" value="UniProtKB-UniRule"/>
</dbReference>
<dbReference type="EC" id="3.4.23.36" evidence="9"/>
<evidence type="ECO:0000256" key="1">
    <source>
        <dbReference type="ARBA" id="ARBA00006139"/>
    </source>
</evidence>
<dbReference type="RefSeq" id="WP_082757581.1">
    <property type="nucleotide sequence ID" value="NZ_CP013015.1"/>
</dbReference>
<keyword evidence="8 9" id="KW-0472">Membrane</keyword>
<keyword evidence="6 9" id="KW-0378">Hydrolase</keyword>
<dbReference type="OrthoDB" id="9810259at2"/>
<protein>
    <recommendedName>
        <fullName evidence="9">Lipoprotein signal peptidase</fullName>
        <ecNumber evidence="9">3.4.23.36</ecNumber>
    </recommendedName>
    <alternativeName>
        <fullName evidence="9">Prolipoprotein signal peptidase</fullName>
    </alternativeName>
    <alternativeName>
        <fullName evidence="9">Signal peptidase II</fullName>
        <shortName evidence="9">SPase II</shortName>
    </alternativeName>
</protein>
<keyword evidence="3 9" id="KW-0645">Protease</keyword>
<evidence type="ECO:0000256" key="4">
    <source>
        <dbReference type="ARBA" id="ARBA00022692"/>
    </source>
</evidence>
<keyword evidence="13" id="KW-1185">Reference proteome</keyword>
<keyword evidence="12" id="KW-0449">Lipoprotein</keyword>
<keyword evidence="4 9" id="KW-0812">Transmembrane</keyword>
<evidence type="ECO:0000256" key="2">
    <source>
        <dbReference type="ARBA" id="ARBA00022475"/>
    </source>
</evidence>
<comment type="catalytic activity">
    <reaction evidence="9 10">
        <text>Release of signal peptides from bacterial membrane prolipoproteins. Hydrolyzes -Xaa-Yaa-Zaa-|-(S,diacylglyceryl)Cys-, in which Xaa is hydrophobic (preferably Leu), and Yaa (Ala or Ser) and Zaa (Gly or Ala) have small, neutral side chains.</text>
        <dbReference type="EC" id="3.4.23.36"/>
    </reaction>
</comment>
<dbReference type="EMBL" id="CP013015">
    <property type="protein sequence ID" value="AMM40494.1"/>
    <property type="molecule type" value="Genomic_DNA"/>
</dbReference>
<feature type="transmembrane region" description="Helical" evidence="9">
    <location>
        <begin position="77"/>
        <end position="97"/>
    </location>
</feature>
<evidence type="ECO:0000256" key="3">
    <source>
        <dbReference type="ARBA" id="ARBA00022670"/>
    </source>
</evidence>
<dbReference type="NCBIfam" id="TIGR00077">
    <property type="entry name" value="lspA"/>
    <property type="match status" value="1"/>
</dbReference>
<evidence type="ECO:0000313" key="12">
    <source>
        <dbReference type="EMBL" id="AMM40494.1"/>
    </source>
</evidence>
<evidence type="ECO:0000256" key="7">
    <source>
        <dbReference type="ARBA" id="ARBA00022989"/>
    </source>
</evidence>
<comment type="function">
    <text evidence="9 10">This protein specifically catalyzes the removal of signal peptides from prolipoproteins.</text>
</comment>
<dbReference type="KEGG" id="daw:HS1_000689"/>
<keyword evidence="2 9" id="KW-1003">Cell membrane</keyword>
<feature type="active site" evidence="9">
    <location>
        <position position="149"/>
    </location>
</feature>
<organism evidence="12 13">
    <name type="scientific">Desulfofervidus auxilii</name>
    <dbReference type="NCBI Taxonomy" id="1621989"/>
    <lineage>
        <taxon>Bacteria</taxon>
        <taxon>Pseudomonadati</taxon>
        <taxon>Thermodesulfobacteriota</taxon>
        <taxon>Candidatus Desulfofervidia</taxon>
        <taxon>Candidatus Desulfofervidales</taxon>
        <taxon>Candidatus Desulfofervidaceae</taxon>
        <taxon>Candidatus Desulfofervidus</taxon>
    </lineage>
</organism>
<evidence type="ECO:0000256" key="8">
    <source>
        <dbReference type="ARBA" id="ARBA00023136"/>
    </source>
</evidence>
<name>A0A7U4TH54_DESA2</name>
<dbReference type="Pfam" id="PF01252">
    <property type="entry name" value="Peptidase_A8"/>
    <property type="match status" value="1"/>
</dbReference>
<dbReference type="Proteomes" id="UP000070560">
    <property type="component" value="Chromosome"/>
</dbReference>